<evidence type="ECO:0000313" key="5">
    <source>
        <dbReference type="EMBL" id="PJK31735.1"/>
    </source>
</evidence>
<dbReference type="InterPro" id="IPR042098">
    <property type="entry name" value="TauD-like_sf"/>
</dbReference>
<dbReference type="Gene3D" id="3.60.130.10">
    <property type="entry name" value="Clavaminate synthase-like"/>
    <property type="match status" value="1"/>
</dbReference>
<reference evidence="5 6" key="1">
    <citation type="submission" date="2017-11" db="EMBL/GenBank/DDBJ databases">
        <title>Draft genome sequence of Rhizobiales bacterium SY3-13.</title>
        <authorList>
            <person name="Sun C."/>
        </authorList>
    </citation>
    <scope>NUCLEOTIDE SEQUENCE [LARGE SCALE GENOMIC DNA]</scope>
    <source>
        <strain evidence="5 6">SY3-13</strain>
    </source>
</reference>
<name>A0A2M9G7Q5_9PROT</name>
<keyword evidence="2" id="KW-0560">Oxidoreductase</keyword>
<dbReference type="PANTHER" id="PTHR10696">
    <property type="entry name" value="GAMMA-BUTYROBETAINE HYDROXYLASE-RELATED"/>
    <property type="match status" value="1"/>
</dbReference>
<comment type="caution">
    <text evidence="5">The sequence shown here is derived from an EMBL/GenBank/DDBJ whole genome shotgun (WGS) entry which is preliminary data.</text>
</comment>
<organism evidence="5 6">
    <name type="scientific">Minwuia thermotolerans</name>
    <dbReference type="NCBI Taxonomy" id="2056226"/>
    <lineage>
        <taxon>Bacteria</taxon>
        <taxon>Pseudomonadati</taxon>
        <taxon>Pseudomonadota</taxon>
        <taxon>Alphaproteobacteria</taxon>
        <taxon>Minwuiales</taxon>
        <taxon>Minwuiaceae</taxon>
        <taxon>Minwuia</taxon>
    </lineage>
</organism>
<comment type="cofactor">
    <cofactor evidence="1">
        <name>Fe(2+)</name>
        <dbReference type="ChEBI" id="CHEBI:29033"/>
    </cofactor>
</comment>
<dbReference type="SUPFAM" id="SSF51197">
    <property type="entry name" value="Clavaminate synthase-like"/>
    <property type="match status" value="1"/>
</dbReference>
<proteinExistence type="predicted"/>
<evidence type="ECO:0000256" key="3">
    <source>
        <dbReference type="ARBA" id="ARBA00023194"/>
    </source>
</evidence>
<dbReference type="OrthoDB" id="5491415at2"/>
<dbReference type="InterPro" id="IPR003819">
    <property type="entry name" value="TauD/TfdA-like"/>
</dbReference>
<gene>
    <name evidence="5" type="ORF">CVT23_00125</name>
</gene>
<evidence type="ECO:0000313" key="6">
    <source>
        <dbReference type="Proteomes" id="UP000229498"/>
    </source>
</evidence>
<dbReference type="EMBL" id="PHIG01000002">
    <property type="protein sequence ID" value="PJK31735.1"/>
    <property type="molecule type" value="Genomic_DNA"/>
</dbReference>
<dbReference type="GO" id="GO:0016706">
    <property type="term" value="F:2-oxoglutarate-dependent dioxygenase activity"/>
    <property type="evidence" value="ECO:0007669"/>
    <property type="project" value="UniProtKB-ARBA"/>
</dbReference>
<dbReference type="AlphaFoldDB" id="A0A2M9G7Q5"/>
<feature type="domain" description="TauD/TfdA-like" evidence="4">
    <location>
        <begin position="47"/>
        <end position="290"/>
    </location>
</feature>
<evidence type="ECO:0000256" key="2">
    <source>
        <dbReference type="ARBA" id="ARBA00023002"/>
    </source>
</evidence>
<dbReference type="PANTHER" id="PTHR10696:SF56">
    <property type="entry name" value="TAUD_TFDA-LIKE DOMAIN-CONTAINING PROTEIN"/>
    <property type="match status" value="1"/>
</dbReference>
<keyword evidence="6" id="KW-1185">Reference proteome</keyword>
<dbReference type="InterPro" id="IPR050411">
    <property type="entry name" value="AlphaKG_dependent_hydroxylases"/>
</dbReference>
<sequence length="333" mass="37108">MAAHTERWLEHWSDEEITEIESAVAHFEARDVDLLDMRASHYVAPQALQRVMRIRNDVLHGRGFALLRGLPVERWTIRQAAIAYWGMGLHMGEPCSQNGKGHVLGHVKNLGLDYGDAGTRGYQTNARLPFHTDGSDIVGLLCWRSGKAGGLSSLTSSTAVFNRLALRRPDLARVLMQPFCLTRWGEVPEGRKPWSEAPVFMSHGGRMIARYVRSAIHKGQDLAGVPKLTAQQIEALDMLDEITKEPDMVLDMEFLPGDIQFVCNYNVFHSRTAFEDWPETERKRHLLRLWLACDDGPDLPDVLIQNCEGQTAGGRPNGIAVPGVPFAAPLEAA</sequence>
<evidence type="ECO:0000256" key="1">
    <source>
        <dbReference type="ARBA" id="ARBA00001954"/>
    </source>
</evidence>
<keyword evidence="3" id="KW-0045">Antibiotic biosynthesis</keyword>
<dbReference type="Proteomes" id="UP000229498">
    <property type="component" value="Unassembled WGS sequence"/>
</dbReference>
<dbReference type="Pfam" id="PF02668">
    <property type="entry name" value="TauD"/>
    <property type="match status" value="1"/>
</dbReference>
<dbReference type="GO" id="GO:0017000">
    <property type="term" value="P:antibiotic biosynthetic process"/>
    <property type="evidence" value="ECO:0007669"/>
    <property type="project" value="UniProtKB-KW"/>
</dbReference>
<protein>
    <recommendedName>
        <fullName evidence="4">TauD/TfdA-like domain-containing protein</fullName>
    </recommendedName>
</protein>
<evidence type="ECO:0000259" key="4">
    <source>
        <dbReference type="Pfam" id="PF02668"/>
    </source>
</evidence>
<accession>A0A2M9G7Q5</accession>